<dbReference type="Proteomes" id="UP000326396">
    <property type="component" value="Linkage Group LG6"/>
</dbReference>
<keyword evidence="1" id="KW-0472">Membrane</keyword>
<reference evidence="2 3" key="1">
    <citation type="submission" date="2019-05" db="EMBL/GenBank/DDBJ databases">
        <title>Mikania micrantha, genome provides insights into the molecular mechanism of rapid growth.</title>
        <authorList>
            <person name="Liu B."/>
        </authorList>
    </citation>
    <scope>NUCLEOTIDE SEQUENCE [LARGE SCALE GENOMIC DNA]</scope>
    <source>
        <strain evidence="2">NLD-2019</strain>
        <tissue evidence="2">Leaf</tissue>
    </source>
</reference>
<comment type="caution">
    <text evidence="2">The sequence shown here is derived from an EMBL/GenBank/DDBJ whole genome shotgun (WGS) entry which is preliminary data.</text>
</comment>
<keyword evidence="1" id="KW-1133">Transmembrane helix</keyword>
<gene>
    <name evidence="2" type="ORF">E3N88_32153</name>
</gene>
<sequence length="164" mass="18436">MAVPKQHYATSSLVIGYALCSSLLDVINKFAITKFNYPGLFTALGVWVLGKLGFLSHHPFVWETAKKFLPAAVVFYLAIFTNTNLLRHANVDTFIVFRSLTPLLVVVSGRHHQPPPVQTSLAVPSLMNEKMMRLPTMRARREKAMEIFRLLGEVEDVLEAALLR</sequence>
<dbReference type="AlphaFoldDB" id="A0A5N6M7Q1"/>
<keyword evidence="1" id="KW-0812">Transmembrane</keyword>
<accession>A0A5N6M7Q1</accession>
<evidence type="ECO:0000313" key="2">
    <source>
        <dbReference type="EMBL" id="KAD3336634.1"/>
    </source>
</evidence>
<organism evidence="2 3">
    <name type="scientific">Mikania micrantha</name>
    <name type="common">bitter vine</name>
    <dbReference type="NCBI Taxonomy" id="192012"/>
    <lineage>
        <taxon>Eukaryota</taxon>
        <taxon>Viridiplantae</taxon>
        <taxon>Streptophyta</taxon>
        <taxon>Embryophyta</taxon>
        <taxon>Tracheophyta</taxon>
        <taxon>Spermatophyta</taxon>
        <taxon>Magnoliopsida</taxon>
        <taxon>eudicotyledons</taxon>
        <taxon>Gunneridae</taxon>
        <taxon>Pentapetalae</taxon>
        <taxon>asterids</taxon>
        <taxon>campanulids</taxon>
        <taxon>Asterales</taxon>
        <taxon>Asteraceae</taxon>
        <taxon>Asteroideae</taxon>
        <taxon>Heliantheae alliance</taxon>
        <taxon>Eupatorieae</taxon>
        <taxon>Mikania</taxon>
    </lineage>
</organism>
<evidence type="ECO:0000256" key="1">
    <source>
        <dbReference type="SAM" id="Phobius"/>
    </source>
</evidence>
<keyword evidence="3" id="KW-1185">Reference proteome</keyword>
<evidence type="ECO:0000313" key="3">
    <source>
        <dbReference type="Proteomes" id="UP000326396"/>
    </source>
</evidence>
<dbReference type="EMBL" id="SZYD01000016">
    <property type="protein sequence ID" value="KAD3336634.1"/>
    <property type="molecule type" value="Genomic_DNA"/>
</dbReference>
<feature type="transmembrane region" description="Helical" evidence="1">
    <location>
        <begin position="39"/>
        <end position="56"/>
    </location>
</feature>
<protein>
    <submittedName>
        <fullName evidence="2">Uncharacterized protein</fullName>
    </submittedName>
</protein>
<dbReference type="OrthoDB" id="417037at2759"/>
<feature type="transmembrane region" description="Helical" evidence="1">
    <location>
        <begin position="68"/>
        <end position="86"/>
    </location>
</feature>
<proteinExistence type="predicted"/>
<name>A0A5N6M7Q1_9ASTR</name>